<evidence type="ECO:0000256" key="2">
    <source>
        <dbReference type="SAM" id="MobiDB-lite"/>
    </source>
</evidence>
<sequence>MRGHGCRTRPVGLPARGRAGPFRRYVGQPGQPDRHVLSAVCPIGKNQESGIRTSAYSRTMDVGAGLQGRVEQGLWPLVESYVGSHDVAGLAVAVVRDEEVVARGFGVRDVGTGTPVTPETMFHLASVSKPFVATAIVSAAVRGEPVLDLDAPITEWVPEFTLADGREREVTARRLLSHSSGLPDVADYGWHDPQLADDALSEFARSISDWRLQSEPGSKFSYSNAGFELLGLLLSRVTGTTFENAMRQQVLAPLWMRNSTFLRGDVPPDLAAAPHVGMPLAVPEGSYPYTRRHAPSSTLHSSVVELCRWMVAYFEPAEGSDGQWARLDAAVRGQLWQPVIPVGNPPWMGEIGLGWFVGDYRGHQTVSHAGSDPGFGSRFVMVPELRTGVVVLANSNNIPASDIAAAALDVALADVPLSAKPDGMVDLRAMPRSVVGPVAEVLAASGPEAAKAEFRRLAAVDPAEFDLDDEGFADATWGAIELHRPSLVWPLLRLWTELRPDSSEAWTMTGWAHQMDGQHDLARTALRRAVDLNPDNDDATELLAAELKVGQ</sequence>
<reference evidence="4 5" key="1">
    <citation type="submission" date="2019-02" db="EMBL/GenBank/DDBJ databases">
        <title>Kribbella capetownensis sp. nov. and Kribbella speibonae sp. nov., isolated from soil.</title>
        <authorList>
            <person name="Curtis S.M."/>
            <person name="Norton I."/>
            <person name="Everest G.J."/>
            <person name="Meyers P.R."/>
        </authorList>
    </citation>
    <scope>NUCLEOTIDE SEQUENCE [LARGE SCALE GENOMIC DNA]</scope>
    <source>
        <strain evidence="4 5">YM55</strain>
    </source>
</reference>
<dbReference type="AlphaFoldDB" id="A0A4R0IXC5"/>
<feature type="region of interest" description="Disordered" evidence="2">
    <location>
        <begin position="1"/>
        <end position="20"/>
    </location>
</feature>
<dbReference type="InterPro" id="IPR050491">
    <property type="entry name" value="AmpC-like"/>
</dbReference>
<feature type="domain" description="Beta-lactamase-related" evidence="3">
    <location>
        <begin position="77"/>
        <end position="409"/>
    </location>
</feature>
<comment type="caution">
    <text evidence="4">The sequence shown here is derived from an EMBL/GenBank/DDBJ whole genome shotgun (WGS) entry which is preliminary data.</text>
</comment>
<dbReference type="InterPro" id="IPR001466">
    <property type="entry name" value="Beta-lactam-related"/>
</dbReference>
<evidence type="ECO:0000313" key="5">
    <source>
        <dbReference type="Proteomes" id="UP000294225"/>
    </source>
</evidence>
<keyword evidence="1" id="KW-0802">TPR repeat</keyword>
<dbReference type="PANTHER" id="PTHR46825:SF9">
    <property type="entry name" value="BETA-LACTAMASE-RELATED DOMAIN-CONTAINING PROTEIN"/>
    <property type="match status" value="1"/>
</dbReference>
<dbReference type="InterPro" id="IPR011990">
    <property type="entry name" value="TPR-like_helical_dom_sf"/>
</dbReference>
<dbReference type="Proteomes" id="UP000294225">
    <property type="component" value="Unassembled WGS sequence"/>
</dbReference>
<dbReference type="Gene3D" id="3.40.710.10">
    <property type="entry name" value="DD-peptidase/beta-lactamase superfamily"/>
    <property type="match status" value="1"/>
</dbReference>
<dbReference type="Gene3D" id="1.25.40.10">
    <property type="entry name" value="Tetratricopeptide repeat domain"/>
    <property type="match status" value="1"/>
</dbReference>
<feature type="repeat" description="TPR" evidence="1">
    <location>
        <begin position="503"/>
        <end position="536"/>
    </location>
</feature>
<protein>
    <submittedName>
        <fullName evidence="4">Tetratricopeptide repeat protein</fullName>
    </submittedName>
</protein>
<dbReference type="InterPro" id="IPR019734">
    <property type="entry name" value="TPR_rpt"/>
</dbReference>
<evidence type="ECO:0000313" key="4">
    <source>
        <dbReference type="EMBL" id="TCC38691.1"/>
    </source>
</evidence>
<dbReference type="PANTHER" id="PTHR46825">
    <property type="entry name" value="D-ALANYL-D-ALANINE-CARBOXYPEPTIDASE/ENDOPEPTIDASE AMPH"/>
    <property type="match status" value="1"/>
</dbReference>
<evidence type="ECO:0000256" key="1">
    <source>
        <dbReference type="PROSITE-ProRule" id="PRU00339"/>
    </source>
</evidence>
<evidence type="ECO:0000259" key="3">
    <source>
        <dbReference type="Pfam" id="PF00144"/>
    </source>
</evidence>
<dbReference type="SUPFAM" id="SSF56601">
    <property type="entry name" value="beta-lactamase/transpeptidase-like"/>
    <property type="match status" value="1"/>
</dbReference>
<accession>A0A4R0IXC5</accession>
<dbReference type="Pfam" id="PF00144">
    <property type="entry name" value="Beta-lactamase"/>
    <property type="match status" value="1"/>
</dbReference>
<dbReference type="EMBL" id="SJKC01000002">
    <property type="protein sequence ID" value="TCC38691.1"/>
    <property type="molecule type" value="Genomic_DNA"/>
</dbReference>
<dbReference type="InterPro" id="IPR012338">
    <property type="entry name" value="Beta-lactam/transpept-like"/>
</dbReference>
<dbReference type="PROSITE" id="PS50005">
    <property type="entry name" value="TPR"/>
    <property type="match status" value="1"/>
</dbReference>
<proteinExistence type="predicted"/>
<organism evidence="4 5">
    <name type="scientific">Kribbella speibonae</name>
    <dbReference type="NCBI Taxonomy" id="1572660"/>
    <lineage>
        <taxon>Bacteria</taxon>
        <taxon>Bacillati</taxon>
        <taxon>Actinomycetota</taxon>
        <taxon>Actinomycetes</taxon>
        <taxon>Propionibacteriales</taxon>
        <taxon>Kribbellaceae</taxon>
        <taxon>Kribbella</taxon>
    </lineage>
</organism>
<dbReference type="SUPFAM" id="SSF48452">
    <property type="entry name" value="TPR-like"/>
    <property type="match status" value="1"/>
</dbReference>
<gene>
    <name evidence="4" type="ORF">E0H92_20025</name>
</gene>
<name>A0A4R0IXC5_9ACTN</name>